<keyword evidence="2" id="KW-1185">Reference proteome</keyword>
<comment type="caution">
    <text evidence="1">The sequence shown here is derived from an EMBL/GenBank/DDBJ whole genome shotgun (WGS) entry which is preliminary data.</text>
</comment>
<gene>
    <name evidence="1" type="ORF">D7193_15580</name>
</gene>
<proteinExistence type="predicted"/>
<evidence type="ECO:0000313" key="1">
    <source>
        <dbReference type="EMBL" id="RKN56004.1"/>
    </source>
</evidence>
<protein>
    <submittedName>
        <fullName evidence="1">Uncharacterized protein</fullName>
    </submittedName>
</protein>
<organism evidence="1 2">
    <name type="scientific">Micromonospora costi</name>
    <dbReference type="NCBI Taxonomy" id="1530042"/>
    <lineage>
        <taxon>Bacteria</taxon>
        <taxon>Bacillati</taxon>
        <taxon>Actinomycetota</taxon>
        <taxon>Actinomycetes</taxon>
        <taxon>Micromonosporales</taxon>
        <taxon>Micromonosporaceae</taxon>
        <taxon>Micromonospora</taxon>
    </lineage>
</organism>
<reference evidence="1 2" key="1">
    <citation type="journal article" date="2015" name="Int. J. Syst. Evol. Microbiol.">
        <title>Micromonospora costi sp. nov., isolated from a leaf of Costus speciosus.</title>
        <authorList>
            <person name="Thawai C."/>
        </authorList>
    </citation>
    <scope>NUCLEOTIDE SEQUENCE [LARGE SCALE GENOMIC DNA]</scope>
    <source>
        <strain evidence="1 2">CS1-12</strain>
    </source>
</reference>
<name>A0A3B0A739_9ACTN</name>
<sequence>MAEEYRPGRPGRGLRGWLARRAQIRTNQRRYAFHESQCRTIRAHLARVVDPGDRADMLRRLATSLHRRAVLYASVHGVHQLEGETTTADLSMLWEADLYEALCDVEAAHVYHTPRARGMDQIEETAGPVLDRMAATPDLGGRLRLLGALHDSVLPVVGKRAAAQVRALPAPASVVTAGR</sequence>
<evidence type="ECO:0000313" key="2">
    <source>
        <dbReference type="Proteomes" id="UP000279968"/>
    </source>
</evidence>
<accession>A0A3B0A739</accession>
<dbReference type="RefSeq" id="WP_120780187.1">
    <property type="nucleotide sequence ID" value="NZ_JBHLUP010000002.1"/>
</dbReference>
<dbReference type="AlphaFoldDB" id="A0A3B0A739"/>
<dbReference type="EMBL" id="RBAN01000002">
    <property type="protein sequence ID" value="RKN56004.1"/>
    <property type="molecule type" value="Genomic_DNA"/>
</dbReference>
<dbReference type="Proteomes" id="UP000279968">
    <property type="component" value="Unassembled WGS sequence"/>
</dbReference>